<dbReference type="AlphaFoldDB" id="A0A6G1D786"/>
<proteinExistence type="predicted"/>
<organism evidence="1 2">
    <name type="scientific">Oryza meyeriana var. granulata</name>
    <dbReference type="NCBI Taxonomy" id="110450"/>
    <lineage>
        <taxon>Eukaryota</taxon>
        <taxon>Viridiplantae</taxon>
        <taxon>Streptophyta</taxon>
        <taxon>Embryophyta</taxon>
        <taxon>Tracheophyta</taxon>
        <taxon>Spermatophyta</taxon>
        <taxon>Magnoliopsida</taxon>
        <taxon>Liliopsida</taxon>
        <taxon>Poales</taxon>
        <taxon>Poaceae</taxon>
        <taxon>BOP clade</taxon>
        <taxon>Oryzoideae</taxon>
        <taxon>Oryzeae</taxon>
        <taxon>Oryzinae</taxon>
        <taxon>Oryza</taxon>
        <taxon>Oryza meyeriana</taxon>
    </lineage>
</organism>
<evidence type="ECO:0000313" key="1">
    <source>
        <dbReference type="EMBL" id="KAF0908172.1"/>
    </source>
</evidence>
<evidence type="ECO:0000313" key="2">
    <source>
        <dbReference type="Proteomes" id="UP000479710"/>
    </source>
</evidence>
<comment type="caution">
    <text evidence="1">The sequence shown here is derived from an EMBL/GenBank/DDBJ whole genome shotgun (WGS) entry which is preliminary data.</text>
</comment>
<name>A0A6G1D786_9ORYZ</name>
<sequence length="143" mass="15619">MMVHGRRLRLRRAVQVRQILDGRGEDLITNKVVHRTSVAAADVPEDTAADATRDAENQKMLAKAVANAVALTWCSPIYTPQPPPPSVVLPCSICYESGEKGEYLHLLPTPYSSLRSRCRLEGGGVSAIPCCSSPARKPRGRRK</sequence>
<dbReference type="Proteomes" id="UP000479710">
    <property type="component" value="Unassembled WGS sequence"/>
</dbReference>
<accession>A0A6G1D786</accession>
<keyword evidence="2" id="KW-1185">Reference proteome</keyword>
<reference evidence="1 2" key="1">
    <citation type="submission" date="2019-11" db="EMBL/GenBank/DDBJ databases">
        <title>Whole genome sequence of Oryza granulata.</title>
        <authorList>
            <person name="Li W."/>
        </authorList>
    </citation>
    <scope>NUCLEOTIDE SEQUENCE [LARGE SCALE GENOMIC DNA]</scope>
    <source>
        <strain evidence="2">cv. Menghai</strain>
        <tissue evidence="1">Leaf</tissue>
    </source>
</reference>
<protein>
    <submittedName>
        <fullName evidence="1">Uncharacterized protein</fullName>
    </submittedName>
</protein>
<gene>
    <name evidence="1" type="ORF">E2562_022972</name>
</gene>
<dbReference type="EMBL" id="SPHZ02000007">
    <property type="protein sequence ID" value="KAF0908172.1"/>
    <property type="molecule type" value="Genomic_DNA"/>
</dbReference>